<feature type="compositionally biased region" description="Polar residues" evidence="1">
    <location>
        <begin position="53"/>
        <end position="63"/>
    </location>
</feature>
<evidence type="ECO:0000313" key="2">
    <source>
        <dbReference type="EMBL" id="KAF2831334.1"/>
    </source>
</evidence>
<dbReference type="Proteomes" id="UP000799424">
    <property type="component" value="Unassembled WGS sequence"/>
</dbReference>
<proteinExistence type="predicted"/>
<protein>
    <submittedName>
        <fullName evidence="2">Uncharacterized protein</fullName>
    </submittedName>
</protein>
<dbReference type="EMBL" id="MU006218">
    <property type="protein sequence ID" value="KAF2831334.1"/>
    <property type="molecule type" value="Genomic_DNA"/>
</dbReference>
<dbReference type="OrthoDB" id="3927958at2759"/>
<name>A0A6A7AEM5_9PLEO</name>
<evidence type="ECO:0000256" key="1">
    <source>
        <dbReference type="SAM" id="MobiDB-lite"/>
    </source>
</evidence>
<organism evidence="2 3">
    <name type="scientific">Ophiobolus disseminans</name>
    <dbReference type="NCBI Taxonomy" id="1469910"/>
    <lineage>
        <taxon>Eukaryota</taxon>
        <taxon>Fungi</taxon>
        <taxon>Dikarya</taxon>
        <taxon>Ascomycota</taxon>
        <taxon>Pezizomycotina</taxon>
        <taxon>Dothideomycetes</taxon>
        <taxon>Pleosporomycetidae</taxon>
        <taxon>Pleosporales</taxon>
        <taxon>Pleosporineae</taxon>
        <taxon>Phaeosphaeriaceae</taxon>
        <taxon>Ophiobolus</taxon>
    </lineage>
</organism>
<reference evidence="2" key="1">
    <citation type="journal article" date="2020" name="Stud. Mycol.">
        <title>101 Dothideomycetes genomes: a test case for predicting lifestyles and emergence of pathogens.</title>
        <authorList>
            <person name="Haridas S."/>
            <person name="Albert R."/>
            <person name="Binder M."/>
            <person name="Bloem J."/>
            <person name="Labutti K."/>
            <person name="Salamov A."/>
            <person name="Andreopoulos B."/>
            <person name="Baker S."/>
            <person name="Barry K."/>
            <person name="Bills G."/>
            <person name="Bluhm B."/>
            <person name="Cannon C."/>
            <person name="Castanera R."/>
            <person name="Culley D."/>
            <person name="Daum C."/>
            <person name="Ezra D."/>
            <person name="Gonzalez J."/>
            <person name="Henrissat B."/>
            <person name="Kuo A."/>
            <person name="Liang C."/>
            <person name="Lipzen A."/>
            <person name="Lutzoni F."/>
            <person name="Magnuson J."/>
            <person name="Mondo S."/>
            <person name="Nolan M."/>
            <person name="Ohm R."/>
            <person name="Pangilinan J."/>
            <person name="Park H.-J."/>
            <person name="Ramirez L."/>
            <person name="Alfaro M."/>
            <person name="Sun H."/>
            <person name="Tritt A."/>
            <person name="Yoshinaga Y."/>
            <person name="Zwiers L.-H."/>
            <person name="Turgeon B."/>
            <person name="Goodwin S."/>
            <person name="Spatafora J."/>
            <person name="Crous P."/>
            <person name="Grigoriev I."/>
        </authorList>
    </citation>
    <scope>NUCLEOTIDE SEQUENCE</scope>
    <source>
        <strain evidence="2">CBS 113818</strain>
    </source>
</reference>
<accession>A0A6A7AEM5</accession>
<feature type="region of interest" description="Disordered" evidence="1">
    <location>
        <begin position="31"/>
        <end position="109"/>
    </location>
</feature>
<sequence>MCHYRFYIYVGCGHSTFAATPVKLCARATSNNRKRPKEGSPYQSTADVKDTSTDAASDLNTGSRPEGARPPPQRSLLSTPVSPKEKNTKPSLKRPRSAARGKNTQLEPCNEGLIHPLHTVRIETLCPGCAADRDARLEALAMFSTEIKLDPARWQWKYRASGEGPSQMRQHVDGEAEPKAADAEPKAGAARGVWSGANWMKDWRG</sequence>
<keyword evidence="3" id="KW-1185">Reference proteome</keyword>
<evidence type="ECO:0000313" key="3">
    <source>
        <dbReference type="Proteomes" id="UP000799424"/>
    </source>
</evidence>
<dbReference type="AlphaFoldDB" id="A0A6A7AEM5"/>
<gene>
    <name evidence="2" type="ORF">CC86DRAFT_366722</name>
</gene>